<evidence type="ECO:0000313" key="1">
    <source>
        <dbReference type="EMBL" id="MCI06146.1"/>
    </source>
</evidence>
<dbReference type="InterPro" id="IPR036691">
    <property type="entry name" value="Endo/exonu/phosph_ase_sf"/>
</dbReference>
<reference evidence="1 2" key="1">
    <citation type="journal article" date="2018" name="Front. Plant Sci.">
        <title>Red Clover (Trifolium pratense) and Zigzag Clover (T. medium) - A Picture of Genomic Similarities and Differences.</title>
        <authorList>
            <person name="Dluhosova J."/>
            <person name="Istvanek J."/>
            <person name="Nedelnik J."/>
            <person name="Repkova J."/>
        </authorList>
    </citation>
    <scope>NUCLEOTIDE SEQUENCE [LARGE SCALE GENOMIC DNA]</scope>
    <source>
        <strain evidence="2">cv. 10/8</strain>
        <tissue evidence="1">Leaf</tissue>
    </source>
</reference>
<dbReference type="AlphaFoldDB" id="A0A392P4C7"/>
<name>A0A392P4C7_9FABA</name>
<evidence type="ECO:0000313" key="2">
    <source>
        <dbReference type="Proteomes" id="UP000265520"/>
    </source>
</evidence>
<organism evidence="1 2">
    <name type="scientific">Trifolium medium</name>
    <dbReference type="NCBI Taxonomy" id="97028"/>
    <lineage>
        <taxon>Eukaryota</taxon>
        <taxon>Viridiplantae</taxon>
        <taxon>Streptophyta</taxon>
        <taxon>Embryophyta</taxon>
        <taxon>Tracheophyta</taxon>
        <taxon>Spermatophyta</taxon>
        <taxon>Magnoliopsida</taxon>
        <taxon>eudicotyledons</taxon>
        <taxon>Gunneridae</taxon>
        <taxon>Pentapetalae</taxon>
        <taxon>rosids</taxon>
        <taxon>fabids</taxon>
        <taxon>Fabales</taxon>
        <taxon>Fabaceae</taxon>
        <taxon>Papilionoideae</taxon>
        <taxon>50 kb inversion clade</taxon>
        <taxon>NPAAA clade</taxon>
        <taxon>Hologalegina</taxon>
        <taxon>IRL clade</taxon>
        <taxon>Trifolieae</taxon>
        <taxon>Trifolium</taxon>
    </lineage>
</organism>
<keyword evidence="2" id="KW-1185">Reference proteome</keyword>
<comment type="caution">
    <text evidence="1">The sequence shown here is derived from an EMBL/GenBank/DDBJ whole genome shotgun (WGS) entry which is preliminary data.</text>
</comment>
<protein>
    <recommendedName>
        <fullName evidence="3">Endonuclease/exonuclease/phosphatase family protein</fullName>
    </recommendedName>
</protein>
<sequence length="131" mass="14753">MGLRHYTRPPDIITGSLKSRPVLQRIDEADAPGSNALGVNRDFIDATMEIVEETPISAQGDAREEPWLLAGDFNDIMSQDEKQGGALVNFRRCRLFQERVNDCKLLDLGAVGSKFTWRGPIYEDGVRIFER</sequence>
<evidence type="ECO:0008006" key="3">
    <source>
        <dbReference type="Google" id="ProtNLM"/>
    </source>
</evidence>
<feature type="non-terminal residue" evidence="1">
    <location>
        <position position="131"/>
    </location>
</feature>
<dbReference type="EMBL" id="LXQA010060887">
    <property type="protein sequence ID" value="MCI06146.1"/>
    <property type="molecule type" value="Genomic_DNA"/>
</dbReference>
<accession>A0A392P4C7</accession>
<dbReference type="Proteomes" id="UP000265520">
    <property type="component" value="Unassembled WGS sequence"/>
</dbReference>
<dbReference type="SUPFAM" id="SSF56219">
    <property type="entry name" value="DNase I-like"/>
    <property type="match status" value="1"/>
</dbReference>
<proteinExistence type="predicted"/>